<dbReference type="EMBL" id="JABSTR010000011">
    <property type="protein sequence ID" value="KAH9382278.1"/>
    <property type="molecule type" value="Genomic_DNA"/>
</dbReference>
<proteinExistence type="predicted"/>
<dbReference type="VEuPathDB" id="VectorBase:HLOH_053906"/>
<sequence>MDRGGLVHPPMSILNAVAHNYAVVDQLSQNEVFLKLSNQRQVVTNLTGELLTNDDDGHSSEVLLKYVLWWSTKILLKNICRRMNDDILKAHSDTKKESCKHS</sequence>
<keyword evidence="2" id="KW-1185">Reference proteome</keyword>
<accession>A0A9J6GUZ3</accession>
<reference evidence="1 2" key="1">
    <citation type="journal article" date="2020" name="Cell">
        <title>Large-Scale Comparative Analyses of Tick Genomes Elucidate Their Genetic Diversity and Vector Capacities.</title>
        <authorList>
            <consortium name="Tick Genome and Microbiome Consortium (TIGMIC)"/>
            <person name="Jia N."/>
            <person name="Wang J."/>
            <person name="Shi W."/>
            <person name="Du L."/>
            <person name="Sun Y."/>
            <person name="Zhan W."/>
            <person name="Jiang J.F."/>
            <person name="Wang Q."/>
            <person name="Zhang B."/>
            <person name="Ji P."/>
            <person name="Bell-Sakyi L."/>
            <person name="Cui X.M."/>
            <person name="Yuan T.T."/>
            <person name="Jiang B.G."/>
            <person name="Yang W.F."/>
            <person name="Lam T.T."/>
            <person name="Chang Q.C."/>
            <person name="Ding S.J."/>
            <person name="Wang X.J."/>
            <person name="Zhu J.G."/>
            <person name="Ruan X.D."/>
            <person name="Zhao L."/>
            <person name="Wei J.T."/>
            <person name="Ye R.Z."/>
            <person name="Que T.C."/>
            <person name="Du C.H."/>
            <person name="Zhou Y.H."/>
            <person name="Cheng J.X."/>
            <person name="Dai P.F."/>
            <person name="Guo W.B."/>
            <person name="Han X.H."/>
            <person name="Huang E.J."/>
            <person name="Li L.F."/>
            <person name="Wei W."/>
            <person name="Gao Y.C."/>
            <person name="Liu J.Z."/>
            <person name="Shao H.Z."/>
            <person name="Wang X."/>
            <person name="Wang C.C."/>
            <person name="Yang T.C."/>
            <person name="Huo Q.B."/>
            <person name="Li W."/>
            <person name="Chen H.Y."/>
            <person name="Chen S.E."/>
            <person name="Zhou L.G."/>
            <person name="Ni X.B."/>
            <person name="Tian J.H."/>
            <person name="Sheng Y."/>
            <person name="Liu T."/>
            <person name="Pan Y.S."/>
            <person name="Xia L.Y."/>
            <person name="Li J."/>
            <person name="Zhao F."/>
            <person name="Cao W.C."/>
        </authorList>
    </citation>
    <scope>NUCLEOTIDE SEQUENCE [LARGE SCALE GENOMIC DNA]</scope>
    <source>
        <strain evidence="1">HaeL-2018</strain>
    </source>
</reference>
<dbReference type="Proteomes" id="UP000821853">
    <property type="component" value="Chromosome 9"/>
</dbReference>
<evidence type="ECO:0000313" key="1">
    <source>
        <dbReference type="EMBL" id="KAH9382278.1"/>
    </source>
</evidence>
<name>A0A9J6GUZ3_HAELO</name>
<dbReference type="AlphaFoldDB" id="A0A9J6GUZ3"/>
<gene>
    <name evidence="1" type="ORF">HPB48_013539</name>
</gene>
<protein>
    <submittedName>
        <fullName evidence="1">Uncharacterized protein</fullName>
    </submittedName>
</protein>
<evidence type="ECO:0000313" key="2">
    <source>
        <dbReference type="Proteomes" id="UP000821853"/>
    </source>
</evidence>
<organism evidence="1 2">
    <name type="scientific">Haemaphysalis longicornis</name>
    <name type="common">Bush tick</name>
    <dbReference type="NCBI Taxonomy" id="44386"/>
    <lineage>
        <taxon>Eukaryota</taxon>
        <taxon>Metazoa</taxon>
        <taxon>Ecdysozoa</taxon>
        <taxon>Arthropoda</taxon>
        <taxon>Chelicerata</taxon>
        <taxon>Arachnida</taxon>
        <taxon>Acari</taxon>
        <taxon>Parasitiformes</taxon>
        <taxon>Ixodida</taxon>
        <taxon>Ixodoidea</taxon>
        <taxon>Ixodidae</taxon>
        <taxon>Haemaphysalinae</taxon>
        <taxon>Haemaphysalis</taxon>
    </lineage>
</organism>
<comment type="caution">
    <text evidence="1">The sequence shown here is derived from an EMBL/GenBank/DDBJ whole genome shotgun (WGS) entry which is preliminary data.</text>
</comment>